<protein>
    <submittedName>
        <fullName evidence="1">Uncharacterized protein</fullName>
    </submittedName>
</protein>
<name>A0A3P6R6I3_ANISI</name>
<organism evidence="1 2">
    <name type="scientific">Anisakis simplex</name>
    <name type="common">Herring worm</name>
    <dbReference type="NCBI Taxonomy" id="6269"/>
    <lineage>
        <taxon>Eukaryota</taxon>
        <taxon>Metazoa</taxon>
        <taxon>Ecdysozoa</taxon>
        <taxon>Nematoda</taxon>
        <taxon>Chromadorea</taxon>
        <taxon>Rhabditida</taxon>
        <taxon>Spirurina</taxon>
        <taxon>Ascaridomorpha</taxon>
        <taxon>Ascaridoidea</taxon>
        <taxon>Anisakidae</taxon>
        <taxon>Anisakis</taxon>
        <taxon>Anisakis simplex complex</taxon>
    </lineage>
</organism>
<keyword evidence="2" id="KW-1185">Reference proteome</keyword>
<dbReference type="EMBL" id="UYRR01033368">
    <property type="protein sequence ID" value="VDK58592.1"/>
    <property type="molecule type" value="Genomic_DNA"/>
</dbReference>
<evidence type="ECO:0000313" key="2">
    <source>
        <dbReference type="Proteomes" id="UP000267096"/>
    </source>
</evidence>
<sequence length="60" mass="6839">MNLFSAQFRFLILIDLANPMLYNSEIGSILTYLELSNTQVFEHVLLAVLACNEQYASQLN</sequence>
<accession>A0A3P6R6I3</accession>
<dbReference type="AlphaFoldDB" id="A0A3P6R6I3"/>
<reference evidence="1 2" key="1">
    <citation type="submission" date="2018-11" db="EMBL/GenBank/DDBJ databases">
        <authorList>
            <consortium name="Pathogen Informatics"/>
        </authorList>
    </citation>
    <scope>NUCLEOTIDE SEQUENCE [LARGE SCALE GENOMIC DNA]</scope>
</reference>
<proteinExistence type="predicted"/>
<dbReference type="Proteomes" id="UP000267096">
    <property type="component" value="Unassembled WGS sequence"/>
</dbReference>
<gene>
    <name evidence="1" type="ORF">ASIM_LOCUS16739</name>
</gene>
<evidence type="ECO:0000313" key="1">
    <source>
        <dbReference type="EMBL" id="VDK58592.1"/>
    </source>
</evidence>